<accession>A0A7E5W2K8</accession>
<dbReference type="AlphaFoldDB" id="A0A7E5W2K8"/>
<feature type="region of interest" description="Disordered" evidence="1">
    <location>
        <begin position="169"/>
        <end position="190"/>
    </location>
</feature>
<gene>
    <name evidence="3" type="primary">LOC113498804</name>
</gene>
<sequence>YFTFQAIELVPEWHETEYTNPKYIGYLSVTFSKYSRNGPRFVNLEVETLSGAGNNMSLGVALYEYLGGHYIPTPIQGEMMFCDFLLKEPFLGQMYYKQLPPNLTCPFPPGDYHLMNLTINLDNFPYNIPFTYSSLIVKIRLDIEGFITANRSDIVFRWKTFDKLTQSIKNGNKKKKPKKQGLQLIGMDNV</sequence>
<dbReference type="KEGG" id="tnl:113498804"/>
<protein>
    <submittedName>
        <fullName evidence="3">Uncharacterized protein LOC113498804</fullName>
    </submittedName>
</protein>
<dbReference type="OrthoDB" id="7424700at2759"/>
<dbReference type="InterPro" id="IPR010512">
    <property type="entry name" value="DUF1091"/>
</dbReference>
<dbReference type="GeneID" id="113498804"/>
<evidence type="ECO:0000313" key="3">
    <source>
        <dbReference type="RefSeq" id="XP_026734747.1"/>
    </source>
</evidence>
<dbReference type="InParanoid" id="A0A7E5W2K8"/>
<evidence type="ECO:0000313" key="2">
    <source>
        <dbReference type="Proteomes" id="UP000322000"/>
    </source>
</evidence>
<evidence type="ECO:0000256" key="1">
    <source>
        <dbReference type="SAM" id="MobiDB-lite"/>
    </source>
</evidence>
<feature type="non-terminal residue" evidence="3">
    <location>
        <position position="1"/>
    </location>
</feature>
<organism evidence="2 3">
    <name type="scientific">Trichoplusia ni</name>
    <name type="common">Cabbage looper</name>
    <dbReference type="NCBI Taxonomy" id="7111"/>
    <lineage>
        <taxon>Eukaryota</taxon>
        <taxon>Metazoa</taxon>
        <taxon>Ecdysozoa</taxon>
        <taxon>Arthropoda</taxon>
        <taxon>Hexapoda</taxon>
        <taxon>Insecta</taxon>
        <taxon>Pterygota</taxon>
        <taxon>Neoptera</taxon>
        <taxon>Endopterygota</taxon>
        <taxon>Lepidoptera</taxon>
        <taxon>Glossata</taxon>
        <taxon>Ditrysia</taxon>
        <taxon>Noctuoidea</taxon>
        <taxon>Noctuidae</taxon>
        <taxon>Plusiinae</taxon>
        <taxon>Trichoplusia</taxon>
    </lineage>
</organism>
<name>A0A7E5W2K8_TRINI</name>
<keyword evidence="2" id="KW-1185">Reference proteome</keyword>
<reference evidence="3" key="1">
    <citation type="submission" date="2025-08" db="UniProtKB">
        <authorList>
            <consortium name="RefSeq"/>
        </authorList>
    </citation>
    <scope>IDENTIFICATION</scope>
</reference>
<dbReference type="Pfam" id="PF06477">
    <property type="entry name" value="DUF1091"/>
    <property type="match status" value="1"/>
</dbReference>
<proteinExistence type="predicted"/>
<dbReference type="Proteomes" id="UP000322000">
    <property type="component" value="Chromosome 11"/>
</dbReference>
<dbReference type="RefSeq" id="XP_026734747.1">
    <property type="nucleotide sequence ID" value="XM_026878946.1"/>
</dbReference>